<evidence type="ECO:0000313" key="24">
    <source>
        <dbReference type="Proteomes" id="UP001228044"/>
    </source>
</evidence>
<dbReference type="InterPro" id="IPR014144">
    <property type="entry name" value="LigD_PE_domain"/>
</dbReference>
<evidence type="ECO:0000256" key="19">
    <source>
        <dbReference type="ARBA" id="ARBA00029943"/>
    </source>
</evidence>
<dbReference type="InterPro" id="IPR012340">
    <property type="entry name" value="NA-bd_OB-fold"/>
</dbReference>
<evidence type="ECO:0000256" key="20">
    <source>
        <dbReference type="ARBA" id="ARBA00034003"/>
    </source>
</evidence>
<dbReference type="Pfam" id="PF04679">
    <property type="entry name" value="DNA_ligase_A_C"/>
    <property type="match status" value="1"/>
</dbReference>
<dbReference type="SUPFAM" id="SSF50249">
    <property type="entry name" value="Nucleic acid-binding proteins"/>
    <property type="match status" value="1"/>
</dbReference>
<evidence type="ECO:0000256" key="6">
    <source>
        <dbReference type="ARBA" id="ARBA00022722"/>
    </source>
</evidence>
<dbReference type="InterPro" id="IPR014143">
    <property type="entry name" value="NHEJ_ligase_prk"/>
</dbReference>
<proteinExistence type="predicted"/>
<keyword evidence="7" id="KW-0479">Metal-binding</keyword>
<name>A0ABT8DLT4_9BURK</name>
<dbReference type="InterPro" id="IPR033651">
    <property type="entry name" value="PaeLigD_Pol-like"/>
</dbReference>
<organism evidence="23 24">
    <name type="scientific">Roseateles violae</name>
    <dbReference type="NCBI Taxonomy" id="3058042"/>
    <lineage>
        <taxon>Bacteria</taxon>
        <taxon>Pseudomonadati</taxon>
        <taxon>Pseudomonadota</taxon>
        <taxon>Betaproteobacteria</taxon>
        <taxon>Burkholderiales</taxon>
        <taxon>Sphaerotilaceae</taxon>
        <taxon>Roseateles</taxon>
    </lineage>
</organism>
<evidence type="ECO:0000256" key="11">
    <source>
        <dbReference type="ARBA" id="ARBA00022839"/>
    </source>
</evidence>
<feature type="region of interest" description="Disordered" evidence="21">
    <location>
        <begin position="1"/>
        <end position="39"/>
    </location>
</feature>
<dbReference type="Gene3D" id="3.30.470.30">
    <property type="entry name" value="DNA ligase/mRNA capping enzyme"/>
    <property type="match status" value="1"/>
</dbReference>
<gene>
    <name evidence="23" type="primary">ligD</name>
    <name evidence="23" type="ORF">QWJ38_03595</name>
</gene>
<comment type="caution">
    <text evidence="23">The sequence shown here is derived from an EMBL/GenBank/DDBJ whole genome shotgun (WGS) entry which is preliminary data.</text>
</comment>
<evidence type="ECO:0000256" key="21">
    <source>
        <dbReference type="SAM" id="MobiDB-lite"/>
    </source>
</evidence>
<dbReference type="Pfam" id="PF13298">
    <property type="entry name" value="LigD_N"/>
    <property type="match status" value="1"/>
</dbReference>
<dbReference type="Pfam" id="PF01068">
    <property type="entry name" value="DNA_ligase_A_M"/>
    <property type="match status" value="1"/>
</dbReference>
<evidence type="ECO:0000256" key="7">
    <source>
        <dbReference type="ARBA" id="ARBA00022723"/>
    </source>
</evidence>
<evidence type="ECO:0000256" key="15">
    <source>
        <dbReference type="ARBA" id="ARBA00023172"/>
    </source>
</evidence>
<dbReference type="SUPFAM" id="SSF56091">
    <property type="entry name" value="DNA ligase/mRNA capping enzyme, catalytic domain"/>
    <property type="match status" value="1"/>
</dbReference>
<keyword evidence="11" id="KW-0269">Exonuclease</keyword>
<dbReference type="EMBL" id="JAUHHC010000001">
    <property type="protein sequence ID" value="MDN3919360.1"/>
    <property type="molecule type" value="Genomic_DNA"/>
</dbReference>
<evidence type="ECO:0000256" key="14">
    <source>
        <dbReference type="ARBA" id="ARBA00023125"/>
    </source>
</evidence>
<keyword evidence="9" id="KW-0227">DNA damage</keyword>
<dbReference type="CDD" id="cd04862">
    <property type="entry name" value="PaeLigD_Pol_like"/>
    <property type="match status" value="1"/>
</dbReference>
<keyword evidence="3 23" id="KW-0436">Ligase</keyword>
<dbReference type="RefSeq" id="WP_290357664.1">
    <property type="nucleotide sequence ID" value="NZ_JAUHHC010000001.1"/>
</dbReference>
<evidence type="ECO:0000313" key="23">
    <source>
        <dbReference type="EMBL" id="MDN3919360.1"/>
    </source>
</evidence>
<keyword evidence="17" id="KW-0464">Manganese</keyword>
<dbReference type="InterPro" id="IPR014146">
    <property type="entry name" value="LigD_ligase_dom"/>
</dbReference>
<keyword evidence="18" id="KW-0511">Multifunctional enzyme</keyword>
<dbReference type="InterPro" id="IPR012310">
    <property type="entry name" value="DNA_ligase_ATP-dep_cent"/>
</dbReference>
<keyword evidence="4" id="KW-0808">Transferase</keyword>
<dbReference type="NCBIfam" id="TIGR02777">
    <property type="entry name" value="LigD_PE_dom"/>
    <property type="match status" value="1"/>
</dbReference>
<keyword evidence="10" id="KW-0378">Hydrolase</keyword>
<dbReference type="Gene3D" id="3.90.920.10">
    <property type="entry name" value="DNA primase, PRIM domain"/>
    <property type="match status" value="1"/>
</dbReference>
<dbReference type="NCBIfam" id="TIGR02779">
    <property type="entry name" value="NHEJ_ligase_lig"/>
    <property type="match status" value="1"/>
</dbReference>
<evidence type="ECO:0000256" key="16">
    <source>
        <dbReference type="ARBA" id="ARBA00023204"/>
    </source>
</evidence>
<feature type="compositionally biased region" description="Basic and acidic residues" evidence="21">
    <location>
        <begin position="1"/>
        <end position="21"/>
    </location>
</feature>
<reference evidence="23 24" key="1">
    <citation type="submission" date="2023-06" db="EMBL/GenBank/DDBJ databases">
        <title>Pelomonas sp. PFR6 16S ribosomal RNA gene Genome sequencing and assembly.</title>
        <authorList>
            <person name="Woo H."/>
        </authorList>
    </citation>
    <scope>NUCLEOTIDE SEQUENCE [LARGE SCALE GENOMIC DNA]</scope>
    <source>
        <strain evidence="23 24">PFR6</strain>
    </source>
</reference>
<dbReference type="InterPro" id="IPR052171">
    <property type="entry name" value="NHEJ_LigD"/>
</dbReference>
<keyword evidence="14" id="KW-0238">DNA-binding</keyword>
<dbReference type="InterPro" id="IPR014145">
    <property type="entry name" value="LigD_pol_dom"/>
</dbReference>
<sequence length="839" mass="92137">MAAEKRSDGLQEYRRKRDFAQTREPAGGPPAKAPRGQAGQALSFVVQKHAARALHYDFRLELDGTLKSWAVPKGPSLDPQDKRMAVQVEDHPLAYAGFEGVIPPGQYGAGTVIVWDRGVWLPQGDPRAAYAAGKLKFELRGEKLQGHWTLVRMHGRASERQPPWLLIKERDDDARPAADYSIVEALPDSVLGKAATPAVKRKKTAKKAKQDALPLSLAPQLATLVEAAPREAGWQWELKFDGYRLLARVEGEDVRLFTRNGHDWTAKLKPLARAITRLQLGTAWLDGEIVVQDKEGAPDFQALQNSLEAARSGDILYYLFDLMFHAGRDLRETPLAERRAALRELLREAAPPLRFSEDFAVAPEHLLHTACQLRMEGLIGKRADGRYQSRRSSDWIKLKCTQRQEFVIVGYTDPKGSRQGLGALLLAVHDEAGALRYAGNVGSGFGNTALRELAQRLQELAQAKPTLNPPPPDQRGVHWVRPKLVAEISFSEWTREGRVRHAVFHGLRGDKPAAAITRERPQQPAPAGKRAAAAAPARAALPAGLRLSHPTRVIDASSGISKLELAEYYAAAAARMLPHLKQRPVSLVRGPDGVGGELFFQKHGDTLKIPGLKQLDPKLDPGHAPLLEIDSARALLGAVQMNVLELHTWNGRSDAIEQPDRMFFDLDPGEGVAWPQIQEAASLLRALLQELQLQAFLKTSGGKGLHLLVPLRRGPGWAEVKGLSRAIVAHLAATLPQRFVVKSGPRNRVGKIFIDYLRNGRGATTACAWSARARPGIGISVPVAWDELDALTSGAHWHLRNIGERLALKSDPWAEMKAVAGRQGLATAMRVLDFVPSAR</sequence>
<accession>A0ABT8DLT4</accession>
<keyword evidence="24" id="KW-1185">Reference proteome</keyword>
<dbReference type="Proteomes" id="UP001228044">
    <property type="component" value="Unassembled WGS sequence"/>
</dbReference>
<dbReference type="NCBIfam" id="TIGR02776">
    <property type="entry name" value="NHEJ_ligase_prk"/>
    <property type="match status" value="1"/>
</dbReference>
<evidence type="ECO:0000259" key="22">
    <source>
        <dbReference type="PROSITE" id="PS50160"/>
    </source>
</evidence>
<dbReference type="Pfam" id="PF21686">
    <property type="entry name" value="LigD_Prim-Pol"/>
    <property type="match status" value="1"/>
</dbReference>
<dbReference type="Gene3D" id="3.30.1490.70">
    <property type="match status" value="1"/>
</dbReference>
<evidence type="ECO:0000256" key="5">
    <source>
        <dbReference type="ARBA" id="ARBA00022695"/>
    </source>
</evidence>
<keyword evidence="6" id="KW-0540">Nuclease</keyword>
<dbReference type="PANTHER" id="PTHR42705:SF2">
    <property type="entry name" value="BIFUNCTIONAL NON-HOMOLOGOUS END JOINING PROTEIN LIGD"/>
    <property type="match status" value="1"/>
</dbReference>
<dbReference type="GO" id="GO:0003910">
    <property type="term" value="F:DNA ligase (ATP) activity"/>
    <property type="evidence" value="ECO:0007669"/>
    <property type="project" value="UniProtKB-EC"/>
</dbReference>
<evidence type="ECO:0000256" key="10">
    <source>
        <dbReference type="ARBA" id="ARBA00022801"/>
    </source>
</evidence>
<evidence type="ECO:0000256" key="4">
    <source>
        <dbReference type="ARBA" id="ARBA00022679"/>
    </source>
</evidence>
<keyword evidence="8" id="KW-0547">Nucleotide-binding</keyword>
<keyword evidence="12" id="KW-0067">ATP-binding</keyword>
<dbReference type="Gene3D" id="2.40.50.140">
    <property type="entry name" value="Nucleic acid-binding proteins"/>
    <property type="match status" value="1"/>
</dbReference>
<dbReference type="PANTHER" id="PTHR42705">
    <property type="entry name" value="BIFUNCTIONAL NON-HOMOLOGOUS END JOINING PROTEIN LIGD"/>
    <property type="match status" value="1"/>
</dbReference>
<dbReference type="NCBIfam" id="TIGR02778">
    <property type="entry name" value="ligD_pol"/>
    <property type="match status" value="1"/>
</dbReference>
<protein>
    <recommendedName>
        <fullName evidence="2">DNA ligase (ATP)</fullName>
        <ecNumber evidence="2">6.5.1.1</ecNumber>
    </recommendedName>
    <alternativeName>
        <fullName evidence="19">NHEJ DNA polymerase</fullName>
    </alternativeName>
</protein>
<keyword evidence="15" id="KW-0233">DNA recombination</keyword>
<dbReference type="PROSITE" id="PS50160">
    <property type="entry name" value="DNA_LIGASE_A3"/>
    <property type="match status" value="1"/>
</dbReference>
<keyword evidence="16" id="KW-0234">DNA repair</keyword>
<dbReference type="CDD" id="cd07906">
    <property type="entry name" value="Adenylation_DNA_ligase_LigD_LigC"/>
    <property type="match status" value="1"/>
</dbReference>
<evidence type="ECO:0000256" key="12">
    <source>
        <dbReference type="ARBA" id="ARBA00022840"/>
    </source>
</evidence>
<evidence type="ECO:0000256" key="9">
    <source>
        <dbReference type="ARBA" id="ARBA00022763"/>
    </source>
</evidence>
<comment type="cofactor">
    <cofactor evidence="1">
        <name>Mn(2+)</name>
        <dbReference type="ChEBI" id="CHEBI:29035"/>
    </cofactor>
</comment>
<evidence type="ECO:0000256" key="2">
    <source>
        <dbReference type="ARBA" id="ARBA00012727"/>
    </source>
</evidence>
<dbReference type="InterPro" id="IPR012309">
    <property type="entry name" value="DNA_ligase_ATP-dep_C"/>
</dbReference>
<keyword evidence="5" id="KW-0548">Nucleotidyltransferase</keyword>
<comment type="catalytic activity">
    <reaction evidence="20">
        <text>ATP + (deoxyribonucleotide)n-3'-hydroxyl + 5'-phospho-(deoxyribonucleotide)m = (deoxyribonucleotide)n+m + AMP + diphosphate.</text>
        <dbReference type="EC" id="6.5.1.1"/>
    </reaction>
</comment>
<evidence type="ECO:0000256" key="1">
    <source>
        <dbReference type="ARBA" id="ARBA00001936"/>
    </source>
</evidence>
<evidence type="ECO:0000256" key="18">
    <source>
        <dbReference type="ARBA" id="ARBA00023268"/>
    </source>
</evidence>
<evidence type="ECO:0000256" key="17">
    <source>
        <dbReference type="ARBA" id="ARBA00023211"/>
    </source>
</evidence>
<dbReference type="CDD" id="cd07971">
    <property type="entry name" value="OBF_DNA_ligase_LigD"/>
    <property type="match status" value="1"/>
</dbReference>
<evidence type="ECO:0000256" key="13">
    <source>
        <dbReference type="ARBA" id="ARBA00022932"/>
    </source>
</evidence>
<keyword evidence="13" id="KW-0239">DNA-directed DNA polymerase</keyword>
<evidence type="ECO:0000256" key="3">
    <source>
        <dbReference type="ARBA" id="ARBA00022598"/>
    </source>
</evidence>
<evidence type="ECO:0000256" key="8">
    <source>
        <dbReference type="ARBA" id="ARBA00022741"/>
    </source>
</evidence>
<feature type="domain" description="ATP-dependent DNA ligase family profile" evidence="22">
    <location>
        <begin position="308"/>
        <end position="399"/>
    </location>
</feature>
<dbReference type="EC" id="6.5.1.1" evidence="2"/>